<organism evidence="2 3">
    <name type="scientific">Dendrobium thyrsiflorum</name>
    <name type="common">Pinecone-like raceme dendrobium</name>
    <name type="synonym">Orchid</name>
    <dbReference type="NCBI Taxonomy" id="117978"/>
    <lineage>
        <taxon>Eukaryota</taxon>
        <taxon>Viridiplantae</taxon>
        <taxon>Streptophyta</taxon>
        <taxon>Embryophyta</taxon>
        <taxon>Tracheophyta</taxon>
        <taxon>Spermatophyta</taxon>
        <taxon>Magnoliopsida</taxon>
        <taxon>Liliopsida</taxon>
        <taxon>Asparagales</taxon>
        <taxon>Orchidaceae</taxon>
        <taxon>Epidendroideae</taxon>
        <taxon>Malaxideae</taxon>
        <taxon>Dendrobiinae</taxon>
        <taxon>Dendrobium</taxon>
    </lineage>
</organism>
<protein>
    <recommendedName>
        <fullName evidence="1">Large ribosomal subunit protein uL18 C-terminal eukaryotes domain-containing protein</fullName>
    </recommendedName>
</protein>
<dbReference type="Pfam" id="PF14204">
    <property type="entry name" value="Ribosomal_L18_c"/>
    <property type="match status" value="1"/>
</dbReference>
<feature type="domain" description="Large ribosomal subunit protein uL18 C-terminal eukaryotes" evidence="1">
    <location>
        <begin position="39"/>
        <end position="68"/>
    </location>
</feature>
<comment type="caution">
    <text evidence="2">The sequence shown here is derived from an EMBL/GenBank/DDBJ whole genome shotgun (WGS) entry which is preliminary data.</text>
</comment>
<accession>A0ABD0TVG5</accession>
<keyword evidence="3" id="KW-1185">Reference proteome</keyword>
<dbReference type="AlphaFoldDB" id="A0ABD0TVG5"/>
<evidence type="ECO:0000313" key="2">
    <source>
        <dbReference type="EMBL" id="KAL0903666.1"/>
    </source>
</evidence>
<dbReference type="InterPro" id="IPR025607">
    <property type="entry name" value="Ribosomal_uL18_C_euk"/>
</dbReference>
<reference evidence="2 3" key="1">
    <citation type="journal article" date="2024" name="Plant Biotechnol. J.">
        <title>Dendrobium thyrsiflorum genome and its molecular insights into genes involved in important horticultural traits.</title>
        <authorList>
            <person name="Chen B."/>
            <person name="Wang J.Y."/>
            <person name="Zheng P.J."/>
            <person name="Li K.L."/>
            <person name="Liang Y.M."/>
            <person name="Chen X.F."/>
            <person name="Zhang C."/>
            <person name="Zhao X."/>
            <person name="He X."/>
            <person name="Zhang G.Q."/>
            <person name="Liu Z.J."/>
            <person name="Xu Q."/>
        </authorList>
    </citation>
    <scope>NUCLEOTIDE SEQUENCE [LARGE SCALE GENOMIC DNA]</scope>
    <source>
        <strain evidence="2">GZMU011</strain>
    </source>
</reference>
<dbReference type="Gene3D" id="3.30.420.100">
    <property type="match status" value="1"/>
</dbReference>
<gene>
    <name evidence="2" type="ORF">M5K25_028062</name>
</gene>
<dbReference type="EMBL" id="JANQDX010000020">
    <property type="protein sequence ID" value="KAL0903666.1"/>
    <property type="molecule type" value="Genomic_DNA"/>
</dbReference>
<dbReference type="Proteomes" id="UP001552299">
    <property type="component" value="Unassembled WGS sequence"/>
</dbReference>
<sequence length="189" mass="21264">MQIETRLAKHRDEMFRCNENSICLVLGKIDEGIEPAGMTKMYKKVHAAIRAIPIIKKSTKEPPKKHKRLVIADRRIYERNIRTVNIAIVANAEDRTLFSEFFVIYGLGGNLDLNHGQYDSSNTFNIEDSIFQHVTSFTQSLTGLLLLGQGLNIDLKKAVTVNVIERGSDIQPRKGPTSLVDSLNLFHTG</sequence>
<evidence type="ECO:0000259" key="1">
    <source>
        <dbReference type="Pfam" id="PF14204"/>
    </source>
</evidence>
<name>A0ABD0TVG5_DENTH</name>
<evidence type="ECO:0000313" key="3">
    <source>
        <dbReference type="Proteomes" id="UP001552299"/>
    </source>
</evidence>
<proteinExistence type="predicted"/>